<keyword evidence="2" id="KW-0812">Transmembrane</keyword>
<keyword evidence="2" id="KW-1133">Transmembrane helix</keyword>
<evidence type="ECO:0000256" key="1">
    <source>
        <dbReference type="SAM" id="MobiDB-lite"/>
    </source>
</evidence>
<dbReference type="Proteomes" id="UP000772434">
    <property type="component" value="Unassembled WGS sequence"/>
</dbReference>
<sequence>MILLDPDDQQHRKLNSDVAGTTVRLPLPVAGRSSLLPDYETSQAQHNSPSSPAPSSSTLSFRKHSLQTVDSRFWRATLYALAIYIALCVTIGVPLIVTKLARQHKNGPAPWENGSASDASLSSPLVMINSGLFSMSQSILCNKWNSTTISNDGLYHSKSTFSLDPEGSFSIRSSAWNTDAHNSQTQVSGRLTVDINPDHSATTAIFHLTAMSTSLGIRDACKICFSPSASDGDSRGLSLYIPTNLTAHQTLAFNITLLFPQSSSPRQLDNLVTYLPMFTQTIGSISPRVILENLVLEGMHQGIRVDSVWANQISVKNLVGPISGSYNATNLLKLDTVQGSISAHLTVVQGPTRDGPTFFSLDTGESEINADVVLLAPTPATSSSYINFVGHVKNFDGPITLNITHDKSTAPVPLDLMVQNNQAPCNVSLDSKFSGTYDISTKLAIASAFMKSTPNHTSSGTRCMLPELDAPSAKYGWIGWGEKPASYNPRQQGQVVVVSSLSPVSLSVGL</sequence>
<feature type="region of interest" description="Disordered" evidence="1">
    <location>
        <begin position="40"/>
        <end position="59"/>
    </location>
</feature>
<evidence type="ECO:0000313" key="4">
    <source>
        <dbReference type="Proteomes" id="UP000772434"/>
    </source>
</evidence>
<evidence type="ECO:0000256" key="2">
    <source>
        <dbReference type="SAM" id="Phobius"/>
    </source>
</evidence>
<dbReference type="AlphaFoldDB" id="A0A9P5PVG2"/>
<comment type="caution">
    <text evidence="3">The sequence shown here is derived from an EMBL/GenBank/DDBJ whole genome shotgun (WGS) entry which is preliminary data.</text>
</comment>
<feature type="transmembrane region" description="Helical" evidence="2">
    <location>
        <begin position="76"/>
        <end position="97"/>
    </location>
</feature>
<name>A0A9P5PVG2_9AGAR</name>
<keyword evidence="4" id="KW-1185">Reference proteome</keyword>
<feature type="compositionally biased region" description="Low complexity" evidence="1">
    <location>
        <begin position="48"/>
        <end position="57"/>
    </location>
</feature>
<accession>A0A9P5PVG2</accession>
<keyword evidence="2" id="KW-0472">Membrane</keyword>
<evidence type="ECO:0000313" key="3">
    <source>
        <dbReference type="EMBL" id="KAF9070136.1"/>
    </source>
</evidence>
<dbReference type="EMBL" id="JADNRY010000044">
    <property type="protein sequence ID" value="KAF9070136.1"/>
    <property type="molecule type" value="Genomic_DNA"/>
</dbReference>
<proteinExistence type="predicted"/>
<protein>
    <submittedName>
        <fullName evidence="3">Uncharacterized protein</fullName>
    </submittedName>
</protein>
<reference evidence="3" key="1">
    <citation type="submission" date="2020-11" db="EMBL/GenBank/DDBJ databases">
        <authorList>
            <consortium name="DOE Joint Genome Institute"/>
            <person name="Ahrendt S."/>
            <person name="Riley R."/>
            <person name="Andreopoulos W."/>
            <person name="Labutti K."/>
            <person name="Pangilinan J."/>
            <person name="Ruiz-Duenas F.J."/>
            <person name="Barrasa J.M."/>
            <person name="Sanchez-Garcia M."/>
            <person name="Camarero S."/>
            <person name="Miyauchi S."/>
            <person name="Serrano A."/>
            <person name="Linde D."/>
            <person name="Babiker R."/>
            <person name="Drula E."/>
            <person name="Ayuso-Fernandez I."/>
            <person name="Pacheco R."/>
            <person name="Padilla G."/>
            <person name="Ferreira P."/>
            <person name="Barriuso J."/>
            <person name="Kellner H."/>
            <person name="Castanera R."/>
            <person name="Alfaro M."/>
            <person name="Ramirez L."/>
            <person name="Pisabarro A.G."/>
            <person name="Kuo A."/>
            <person name="Tritt A."/>
            <person name="Lipzen A."/>
            <person name="He G."/>
            <person name="Yan M."/>
            <person name="Ng V."/>
            <person name="Cullen D."/>
            <person name="Martin F."/>
            <person name="Rosso M.-N."/>
            <person name="Henrissat B."/>
            <person name="Hibbett D."/>
            <person name="Martinez A.T."/>
            <person name="Grigoriev I.V."/>
        </authorList>
    </citation>
    <scope>NUCLEOTIDE SEQUENCE</scope>
    <source>
        <strain evidence="3">AH 40177</strain>
    </source>
</reference>
<organism evidence="3 4">
    <name type="scientific">Rhodocollybia butyracea</name>
    <dbReference type="NCBI Taxonomy" id="206335"/>
    <lineage>
        <taxon>Eukaryota</taxon>
        <taxon>Fungi</taxon>
        <taxon>Dikarya</taxon>
        <taxon>Basidiomycota</taxon>
        <taxon>Agaricomycotina</taxon>
        <taxon>Agaricomycetes</taxon>
        <taxon>Agaricomycetidae</taxon>
        <taxon>Agaricales</taxon>
        <taxon>Marasmiineae</taxon>
        <taxon>Omphalotaceae</taxon>
        <taxon>Rhodocollybia</taxon>
    </lineage>
</organism>
<gene>
    <name evidence="3" type="ORF">BDP27DRAFT_1324358</name>
</gene>
<dbReference type="OrthoDB" id="3233661at2759"/>